<gene>
    <name evidence="1" type="ORF">SIMMY50_175</name>
</gene>
<proteinExistence type="predicted"/>
<protein>
    <submittedName>
        <fullName evidence="1">Uncharacterized protein</fullName>
    </submittedName>
</protein>
<keyword evidence="2" id="KW-1185">Reference proteome</keyword>
<evidence type="ECO:0000313" key="1">
    <source>
        <dbReference type="EMBL" id="ANH51637.1"/>
    </source>
</evidence>
<dbReference type="EMBL" id="KU886223">
    <property type="protein sequence ID" value="ANH51637.1"/>
    <property type="molecule type" value="Genomic_DNA"/>
</dbReference>
<organism evidence="1 2">
    <name type="scientific">Erwinia phage vB_EamM_Simmy50</name>
    <dbReference type="NCBI Taxonomy" id="1815988"/>
    <lineage>
        <taxon>Viruses</taxon>
        <taxon>Duplodnaviria</taxon>
        <taxon>Heunggongvirae</taxon>
        <taxon>Uroviricota</taxon>
        <taxon>Caudoviricetes</taxon>
        <taxon>Chimalliviridae</taxon>
        <taxon>Agricanvirus</taxon>
        <taxon>Agricanvirus simmy50</taxon>
    </lineage>
</organism>
<evidence type="ECO:0000313" key="2">
    <source>
        <dbReference type="Proteomes" id="UP000222975"/>
    </source>
</evidence>
<sequence length="57" mass="6340">MPEQDLALLVKMIAAGYQRQIEAERFNGMSPKTLHLKALRQAADEVINPGVMDSKKS</sequence>
<reference evidence="2" key="1">
    <citation type="submission" date="2016-03" db="EMBL/GenBank/DDBJ databases">
        <authorList>
            <person name="Sharma R."/>
            <person name="Simister A.R."/>
            <person name="Berg J.A."/>
            <person name="Jensen G.L."/>
            <person name="Keele B.R."/>
            <person name="Ward M.E.H."/>
            <person name="Breakwell D.P."/>
            <person name="Hope S."/>
            <person name="Grose J.H."/>
        </authorList>
    </citation>
    <scope>NUCLEOTIDE SEQUENCE [LARGE SCALE GENOMIC DNA]</scope>
</reference>
<name>A0A173GDC9_9CAUD</name>
<accession>A0A173GDC9</accession>
<dbReference type="Proteomes" id="UP000222975">
    <property type="component" value="Segment"/>
</dbReference>